<dbReference type="GO" id="GO:0009252">
    <property type="term" value="P:peptidoglycan biosynthetic process"/>
    <property type="evidence" value="ECO:0007669"/>
    <property type="project" value="UniProtKB-KW"/>
</dbReference>
<keyword evidence="8 16" id="KW-0472">Membrane</keyword>
<dbReference type="EMBL" id="CM001022">
    <property type="protein sequence ID" value="EFQ23908.1"/>
    <property type="molecule type" value="Genomic_DNA"/>
</dbReference>
<comment type="similarity">
    <text evidence="11">Belongs to the SEDS family. FtsW subfamily.</text>
</comment>
<dbReference type="eggNOG" id="COG0772">
    <property type="taxonomic scope" value="Bacteria"/>
</dbReference>
<evidence type="ECO:0000256" key="5">
    <source>
        <dbReference type="ARBA" id="ARBA00022960"/>
    </source>
</evidence>
<feature type="transmembrane region" description="Helical" evidence="16">
    <location>
        <begin position="285"/>
        <end position="305"/>
    </location>
</feature>
<organism evidence="17 18">
    <name type="scientific">Aminomonas paucivorans DSM 12260</name>
    <dbReference type="NCBI Taxonomy" id="584708"/>
    <lineage>
        <taxon>Bacteria</taxon>
        <taxon>Thermotogati</taxon>
        <taxon>Synergistota</taxon>
        <taxon>Synergistia</taxon>
        <taxon>Synergistales</taxon>
        <taxon>Synergistaceae</taxon>
        <taxon>Aminomonas</taxon>
    </lineage>
</organism>
<protein>
    <recommendedName>
        <fullName evidence="12">Probable peptidoglycan glycosyltransferase FtsW</fullName>
        <ecNumber evidence="14">2.4.99.28</ecNumber>
    </recommendedName>
    <alternativeName>
        <fullName evidence="13">Cell division protein FtsW</fullName>
    </alternativeName>
    <alternativeName>
        <fullName evidence="10">Cell wall polymerase</fullName>
    </alternativeName>
    <alternativeName>
        <fullName evidence="9">Peptidoglycan polymerase</fullName>
    </alternativeName>
</protein>
<feature type="transmembrane region" description="Helical" evidence="16">
    <location>
        <begin position="66"/>
        <end position="87"/>
    </location>
</feature>
<comment type="subcellular location">
    <subcellularLocation>
        <location evidence="1">Membrane</location>
        <topology evidence="1">Multi-pass membrane protein</topology>
    </subcellularLocation>
</comment>
<keyword evidence="17" id="KW-0131">Cell cycle</keyword>
<keyword evidence="5" id="KW-0133">Cell shape</keyword>
<evidence type="ECO:0000256" key="16">
    <source>
        <dbReference type="SAM" id="Phobius"/>
    </source>
</evidence>
<feature type="transmembrane region" description="Helical" evidence="16">
    <location>
        <begin position="351"/>
        <end position="373"/>
    </location>
</feature>
<evidence type="ECO:0000256" key="7">
    <source>
        <dbReference type="ARBA" id="ARBA00022989"/>
    </source>
</evidence>
<name>E3D102_9BACT</name>
<proteinExistence type="inferred from homology"/>
<keyword evidence="18" id="KW-1185">Reference proteome</keyword>
<evidence type="ECO:0000313" key="17">
    <source>
        <dbReference type="EMBL" id="EFQ23908.1"/>
    </source>
</evidence>
<evidence type="ECO:0000256" key="12">
    <source>
        <dbReference type="ARBA" id="ARBA00041185"/>
    </source>
</evidence>
<keyword evidence="2" id="KW-0328">Glycosyltransferase</keyword>
<keyword evidence="7 16" id="KW-1133">Transmembrane helix</keyword>
<dbReference type="GO" id="GO:0008955">
    <property type="term" value="F:peptidoglycan glycosyltransferase activity"/>
    <property type="evidence" value="ECO:0007669"/>
    <property type="project" value="UniProtKB-EC"/>
</dbReference>
<dbReference type="GO" id="GO:0015648">
    <property type="term" value="F:lipid-linked peptidoglycan transporter activity"/>
    <property type="evidence" value="ECO:0007669"/>
    <property type="project" value="TreeGrafter"/>
</dbReference>
<evidence type="ECO:0000256" key="3">
    <source>
        <dbReference type="ARBA" id="ARBA00022679"/>
    </source>
</evidence>
<reference evidence="17 18" key="1">
    <citation type="journal article" date="2010" name="Stand. Genomic Sci.">
        <title>Non-contiguous finished genome sequence of Aminomonas paucivorans type strain (GLU-3).</title>
        <authorList>
            <person name="Pitluck S."/>
            <person name="Yasawong M."/>
            <person name="Held B."/>
            <person name="Lapidus A."/>
            <person name="Nolan M."/>
            <person name="Copeland A."/>
            <person name="Lucas S."/>
            <person name="Del Rio T.G."/>
            <person name="Tice H."/>
            <person name="Cheng J.F."/>
            <person name="Chertkov O."/>
            <person name="Goodwin L."/>
            <person name="Tapia R."/>
            <person name="Han C."/>
            <person name="Liolios K."/>
            <person name="Ivanova N."/>
            <person name="Mavromatis K."/>
            <person name="Ovchinnikova G."/>
            <person name="Pati A."/>
            <person name="Chen A."/>
            <person name="Palaniappan K."/>
            <person name="Land M."/>
            <person name="Hauser L."/>
            <person name="Chang Y.J."/>
            <person name="Jeffries C.D."/>
            <person name="Pukall R."/>
            <person name="Spring S."/>
            <person name="Rohde M."/>
            <person name="Sikorski J."/>
            <person name="Goker M."/>
            <person name="Woyke T."/>
            <person name="Bristow J."/>
            <person name="Eisen J.A."/>
            <person name="Markowitz V."/>
            <person name="Hugenholtz P."/>
            <person name="Kyrpides N.C."/>
            <person name="Klenk H.P."/>
        </authorList>
    </citation>
    <scope>NUCLEOTIDE SEQUENCE [LARGE SCALE GENOMIC DNA]</scope>
    <source>
        <strain evidence="17 18">DSM 12260</strain>
    </source>
</reference>
<evidence type="ECO:0000256" key="9">
    <source>
        <dbReference type="ARBA" id="ARBA00032370"/>
    </source>
</evidence>
<dbReference type="GO" id="GO:0005886">
    <property type="term" value="C:plasma membrane"/>
    <property type="evidence" value="ECO:0007669"/>
    <property type="project" value="TreeGrafter"/>
</dbReference>
<evidence type="ECO:0000256" key="1">
    <source>
        <dbReference type="ARBA" id="ARBA00004141"/>
    </source>
</evidence>
<evidence type="ECO:0000256" key="15">
    <source>
        <dbReference type="ARBA" id="ARBA00049902"/>
    </source>
</evidence>
<evidence type="ECO:0000256" key="4">
    <source>
        <dbReference type="ARBA" id="ARBA00022692"/>
    </source>
</evidence>
<dbReference type="GO" id="GO:0008360">
    <property type="term" value="P:regulation of cell shape"/>
    <property type="evidence" value="ECO:0007669"/>
    <property type="project" value="UniProtKB-KW"/>
</dbReference>
<dbReference type="EC" id="2.4.99.28" evidence="14"/>
<evidence type="ECO:0000313" key="18">
    <source>
        <dbReference type="Proteomes" id="UP000005096"/>
    </source>
</evidence>
<evidence type="ECO:0000256" key="11">
    <source>
        <dbReference type="ARBA" id="ARBA00038053"/>
    </source>
</evidence>
<evidence type="ECO:0000256" key="10">
    <source>
        <dbReference type="ARBA" id="ARBA00033270"/>
    </source>
</evidence>
<accession>E3D102</accession>
<sequence>MVFPEPNSYGEGTLSQEGASGVRPDPLIWLIPLFLTGLGVLVITSTTSPLAFANEGTPFSVGLRQFRWLLVGILGLLFAWLVPTRFWLRTSGLWWFCALLLTFATLIPGVGASVGGARRWIRLGGLSIQAGELLFLALTVHLTKILYRDQQDTVRAFVKTLILLSLSSIPLLLQPDLGTTILVFSVCMGLFVEKYGWKLPLLTSFGGLAALIPLILLAPYRLRRISAFLDPWKDPLDTGFQAIQGLIAFNNGGGFGTGLGHGFQKLQYLPAAYTDFLYAALGEELGLLGTLGVLALYGCWTLRLYRLYMRTEDPLRASLFWGLTLTVILPLFINLGGVTKMMPLTGMPLPFLSYGGSSLVTMWFRIGLLLRLCREEPMEVEERTS</sequence>
<feature type="transmembrane region" description="Helical" evidence="16">
    <location>
        <begin position="126"/>
        <end position="147"/>
    </location>
</feature>
<dbReference type="Proteomes" id="UP000005096">
    <property type="component" value="Chromosome"/>
</dbReference>
<keyword evidence="6" id="KW-0573">Peptidoglycan synthesis</keyword>
<feature type="transmembrane region" description="Helical" evidence="16">
    <location>
        <begin position="199"/>
        <end position="220"/>
    </location>
</feature>
<keyword evidence="3" id="KW-0808">Transferase</keyword>
<dbReference type="STRING" id="584708.Apau_1489"/>
<dbReference type="Pfam" id="PF01098">
    <property type="entry name" value="FTSW_RODA_SPOVE"/>
    <property type="match status" value="1"/>
</dbReference>
<keyword evidence="17" id="KW-0132">Cell division</keyword>
<dbReference type="InterPro" id="IPR001182">
    <property type="entry name" value="FtsW/RodA"/>
</dbReference>
<dbReference type="HOGENOM" id="CLU_029243_0_1_0"/>
<evidence type="ECO:0000256" key="8">
    <source>
        <dbReference type="ARBA" id="ARBA00023136"/>
    </source>
</evidence>
<gene>
    <name evidence="17" type="ORF">Apau_1489</name>
</gene>
<dbReference type="PANTHER" id="PTHR30474">
    <property type="entry name" value="CELL CYCLE PROTEIN"/>
    <property type="match status" value="1"/>
</dbReference>
<dbReference type="GO" id="GO:0051301">
    <property type="term" value="P:cell division"/>
    <property type="evidence" value="ECO:0007669"/>
    <property type="project" value="UniProtKB-KW"/>
</dbReference>
<evidence type="ECO:0000256" key="6">
    <source>
        <dbReference type="ARBA" id="ARBA00022984"/>
    </source>
</evidence>
<evidence type="ECO:0000256" key="14">
    <source>
        <dbReference type="ARBA" id="ARBA00044770"/>
    </source>
</evidence>
<keyword evidence="4 16" id="KW-0812">Transmembrane</keyword>
<feature type="transmembrane region" description="Helical" evidence="16">
    <location>
        <begin position="167"/>
        <end position="192"/>
    </location>
</feature>
<dbReference type="AlphaFoldDB" id="E3D102"/>
<dbReference type="GO" id="GO:0032153">
    <property type="term" value="C:cell division site"/>
    <property type="evidence" value="ECO:0007669"/>
    <property type="project" value="TreeGrafter"/>
</dbReference>
<dbReference type="PANTHER" id="PTHR30474:SF2">
    <property type="entry name" value="PEPTIDOGLYCAN GLYCOSYLTRANSFERASE FTSW-RELATED"/>
    <property type="match status" value="1"/>
</dbReference>
<feature type="transmembrane region" description="Helical" evidence="16">
    <location>
        <begin position="27"/>
        <end position="54"/>
    </location>
</feature>
<feature type="transmembrane region" description="Helical" evidence="16">
    <location>
        <begin position="93"/>
        <end position="114"/>
    </location>
</feature>
<dbReference type="PaxDb" id="584708-Apau_1489"/>
<evidence type="ECO:0000256" key="2">
    <source>
        <dbReference type="ARBA" id="ARBA00022676"/>
    </source>
</evidence>
<feature type="transmembrane region" description="Helical" evidence="16">
    <location>
        <begin position="317"/>
        <end position="339"/>
    </location>
</feature>
<comment type="catalytic activity">
    <reaction evidence="15">
        <text>[GlcNAc-(1-&gt;4)-Mur2Ac(oyl-L-Ala-gamma-D-Glu-L-Lys-D-Ala-D-Ala)](n)-di-trans,octa-cis-undecaprenyl diphosphate + beta-D-GlcNAc-(1-&gt;4)-Mur2Ac(oyl-L-Ala-gamma-D-Glu-L-Lys-D-Ala-D-Ala)-di-trans,octa-cis-undecaprenyl diphosphate = [GlcNAc-(1-&gt;4)-Mur2Ac(oyl-L-Ala-gamma-D-Glu-L-Lys-D-Ala-D-Ala)](n+1)-di-trans,octa-cis-undecaprenyl diphosphate + di-trans,octa-cis-undecaprenyl diphosphate + H(+)</text>
        <dbReference type="Rhea" id="RHEA:23708"/>
        <dbReference type="Rhea" id="RHEA-COMP:9602"/>
        <dbReference type="Rhea" id="RHEA-COMP:9603"/>
        <dbReference type="ChEBI" id="CHEBI:15378"/>
        <dbReference type="ChEBI" id="CHEBI:58405"/>
        <dbReference type="ChEBI" id="CHEBI:60033"/>
        <dbReference type="ChEBI" id="CHEBI:78435"/>
        <dbReference type="EC" id="2.4.99.28"/>
    </reaction>
</comment>
<evidence type="ECO:0000256" key="13">
    <source>
        <dbReference type="ARBA" id="ARBA00041418"/>
    </source>
</evidence>